<keyword evidence="7" id="KW-0966">Cell projection</keyword>
<evidence type="ECO:0000256" key="4">
    <source>
        <dbReference type="ARBA" id="ARBA00022771"/>
    </source>
</evidence>
<keyword evidence="5" id="KW-0862">Zinc</keyword>
<evidence type="ECO:0000313" key="12">
    <source>
        <dbReference type="RefSeq" id="XP_018118375.1"/>
    </source>
</evidence>
<dbReference type="InterPro" id="IPR036770">
    <property type="entry name" value="Ankyrin_rpt-contain_sf"/>
</dbReference>
<dbReference type="CTD" id="108716625"/>
<evidence type="ECO:0000256" key="6">
    <source>
        <dbReference type="ARBA" id="ARBA00023043"/>
    </source>
</evidence>
<dbReference type="PANTHER" id="PTHR16058">
    <property type="entry name" value="DOUBLE ZINC RIBBON AND ANKYRIN REPEAT-CONTAINING PROTEIN 1"/>
    <property type="match status" value="1"/>
</dbReference>
<dbReference type="SMART" id="SM00248">
    <property type="entry name" value="ANK"/>
    <property type="match status" value="4"/>
</dbReference>
<evidence type="ECO:0000256" key="2">
    <source>
        <dbReference type="ARBA" id="ARBA00022723"/>
    </source>
</evidence>
<reference evidence="12 13" key="1">
    <citation type="submission" date="2022-04" db="UniProtKB">
        <authorList>
            <consortium name="RefSeq"/>
        </authorList>
    </citation>
    <scope>IDENTIFICATION</scope>
    <source>
        <strain evidence="12 13">J_2021</strain>
        <tissue evidence="12 13">Erythrocytes</tissue>
    </source>
</reference>
<dbReference type="Gene3D" id="1.25.40.20">
    <property type="entry name" value="Ankyrin repeat-containing domain"/>
    <property type="match status" value="1"/>
</dbReference>
<dbReference type="Proteomes" id="UP000186698">
    <property type="component" value="Chromosome 5L"/>
</dbReference>
<evidence type="ECO:0000313" key="13">
    <source>
        <dbReference type="RefSeq" id="XP_018118376.1"/>
    </source>
</evidence>
<organism evidence="13">
    <name type="scientific">Xenopus laevis</name>
    <name type="common">African clawed frog</name>
    <dbReference type="NCBI Taxonomy" id="8355"/>
    <lineage>
        <taxon>Eukaryota</taxon>
        <taxon>Metazoa</taxon>
        <taxon>Chordata</taxon>
        <taxon>Craniata</taxon>
        <taxon>Vertebrata</taxon>
        <taxon>Euteleostomi</taxon>
        <taxon>Amphibia</taxon>
        <taxon>Batrachia</taxon>
        <taxon>Anura</taxon>
        <taxon>Pipoidea</taxon>
        <taxon>Pipidae</taxon>
        <taxon>Xenopodinae</taxon>
        <taxon>Xenopus</taxon>
        <taxon>Xenopus</taxon>
    </lineage>
</organism>
<dbReference type="GO" id="GO:0008270">
    <property type="term" value="F:zinc ion binding"/>
    <property type="evidence" value="ECO:0007669"/>
    <property type="project" value="UniProtKB-KW"/>
</dbReference>
<feature type="compositionally biased region" description="Basic residues" evidence="9">
    <location>
        <begin position="608"/>
        <end position="620"/>
    </location>
</feature>
<feature type="region of interest" description="Disordered" evidence="9">
    <location>
        <begin position="585"/>
        <end position="641"/>
    </location>
</feature>
<keyword evidence="2" id="KW-0479">Metal-binding</keyword>
<sequence length="779" mass="86201">MTAGSIAVPQIIPLRVPLPGRSKYEIDSNTPIEIKSDSPEVTIYFTLDGSKPELYKKVGFRENNTLKYKGPFMLPDGKITVKALAVSRDGRESGTVTKVFIVEYVQPEIDSSDEDNDENFLKDLSKQDIENGFSSLKSQKKNEAVEKISAWDETVQTNGPKVDERINRRSFKGPRFMNSRLGKSSQMEEPISAPPTQRSQLNSNVEGIVRKSLTSTQTMRIQRATDFLKCPHCLANRPSDPFAQFCQECGAPVPPVPGPRVPPPEGAQMGLCVECRSMVPMNTPSCIVCEALLPPQIKTHANIFKDKTICRFCGTGNPINLKYCVTCEARLPETQTAIWSGESAPPLPNKMEKMQSCSKCGRVNHSDARFCDWCGAKPSSSESYLTCSKCRASNHPFANFCASCGGYLEPPARYSPLHNRMLSSGERKAFSEADNRASWQPVTVPLPKPRLETEKEDKGTQTVGLFYPSGKLMEKKEVELVLEKEKKEKMSDRKPLVTAISPGRGYWRQQLDHICAHLRCYTQNNTEFKSLIGNPRMGRIISATMHEDDYEVSIRLNYVLVTDKDVLTGKPIKLSGPQFLSSVREGRNDHYESPSSVASEDGLSARSKNGKAKRTKKKNRPVLQKEDRLPPEDRKLLKEVGPKGEGSISVVEELLDEGADPNCSNNEDRPVLTVAVLNGHDKVIPVLVQKGAEIEQQSGPHNNTALHEAVMLGLDGKKCTEVLLGCNASIKVKNDKGVTAYDLALKNGNDQVVALFASKLGQGMLDKLTKPKNISLEVF</sequence>
<dbReference type="RefSeq" id="XP_018118375.1">
    <property type="nucleotide sequence ID" value="XM_018262886.2"/>
</dbReference>
<keyword evidence="3" id="KW-0677">Repeat</keyword>
<accession>A0A1L8G732</accession>
<dbReference type="PaxDb" id="8355-A0A1L8G732"/>
<keyword evidence="4" id="KW-0863">Zinc-finger</keyword>
<dbReference type="OMA" id="GFAHIRS"/>
<dbReference type="InterPro" id="IPR052481">
    <property type="entry name" value="DZAN1"/>
</dbReference>
<dbReference type="AGR" id="Xenbase:XB-GENE-17338895"/>
<dbReference type="InterPro" id="IPR025874">
    <property type="entry name" value="DZR"/>
</dbReference>
<dbReference type="GO" id="GO:0042462">
    <property type="term" value="P:eye photoreceptor cell development"/>
    <property type="evidence" value="ECO:0000318"/>
    <property type="project" value="GO_Central"/>
</dbReference>
<dbReference type="AlphaFoldDB" id="A0A1L8G732"/>
<evidence type="ECO:0000256" key="8">
    <source>
        <dbReference type="ARBA" id="ARBA00039856"/>
    </source>
</evidence>
<feature type="domain" description="DZANK-type" evidence="10">
    <location>
        <begin position="357"/>
        <end position="405"/>
    </location>
</feature>
<dbReference type="InterPro" id="IPR002110">
    <property type="entry name" value="Ankyrin_rpt"/>
</dbReference>
<dbReference type="GO" id="GO:0005929">
    <property type="term" value="C:cilium"/>
    <property type="evidence" value="ECO:0007669"/>
    <property type="project" value="UniProtKB-SubCell"/>
</dbReference>
<protein>
    <recommendedName>
        <fullName evidence="8">Double zinc ribbon and ankyrin repeat-containing protein 1</fullName>
    </recommendedName>
</protein>
<proteinExistence type="predicted"/>
<evidence type="ECO:0000256" key="7">
    <source>
        <dbReference type="ARBA" id="ARBA00023273"/>
    </source>
</evidence>
<dbReference type="Pfam" id="PF12796">
    <property type="entry name" value="Ank_2"/>
    <property type="match status" value="1"/>
</dbReference>
<dbReference type="Pfam" id="PF13287">
    <property type="entry name" value="Fn3_assoc"/>
    <property type="match status" value="1"/>
</dbReference>
<evidence type="ECO:0000256" key="9">
    <source>
        <dbReference type="SAM" id="MobiDB-lite"/>
    </source>
</evidence>
<keyword evidence="11" id="KW-1185">Reference proteome</keyword>
<comment type="subcellular location">
    <subcellularLocation>
        <location evidence="1">Cell projection</location>
        <location evidence="1">Cilium</location>
    </subcellularLocation>
</comment>
<dbReference type="GeneID" id="108716625"/>
<evidence type="ECO:0000256" key="5">
    <source>
        <dbReference type="ARBA" id="ARBA00022833"/>
    </source>
</evidence>
<feature type="compositionally biased region" description="Basic and acidic residues" evidence="9">
    <location>
        <begin position="623"/>
        <end position="641"/>
    </location>
</feature>
<dbReference type="PANTHER" id="PTHR16058:SF4">
    <property type="entry name" value="DOUBLE ZINC RIBBON AND ANKYRIN REPEAT-CONTAINING PROTEIN 1"/>
    <property type="match status" value="1"/>
</dbReference>
<evidence type="ECO:0000259" key="10">
    <source>
        <dbReference type="Pfam" id="PF12773"/>
    </source>
</evidence>
<dbReference type="Pfam" id="PF12773">
    <property type="entry name" value="DZR"/>
    <property type="match status" value="1"/>
</dbReference>
<name>A0A1L8G732_XENLA</name>
<dbReference type="SUPFAM" id="SSF48403">
    <property type="entry name" value="Ankyrin repeat"/>
    <property type="match status" value="1"/>
</dbReference>
<evidence type="ECO:0000256" key="3">
    <source>
        <dbReference type="ARBA" id="ARBA00022737"/>
    </source>
</evidence>
<dbReference type="STRING" id="8355.A0A1L8G732"/>
<dbReference type="Bgee" id="108716625">
    <property type="expression patterns" value="Expressed in testis and 15 other cell types or tissues"/>
</dbReference>
<dbReference type="RefSeq" id="XP_018118376.1">
    <property type="nucleotide sequence ID" value="XM_018262887.2"/>
</dbReference>
<evidence type="ECO:0000313" key="14">
    <source>
        <dbReference type="Xenbase" id="XB-GENE-17338895"/>
    </source>
</evidence>
<dbReference type="Xenbase" id="XB-GENE-17338895">
    <property type="gene designation" value="dzank1.L"/>
</dbReference>
<dbReference type="InterPro" id="IPR026876">
    <property type="entry name" value="Fn3_assoc_repeat"/>
</dbReference>
<dbReference type="OrthoDB" id="10033229at2759"/>
<feature type="region of interest" description="Disordered" evidence="9">
    <location>
        <begin position="174"/>
        <end position="199"/>
    </location>
</feature>
<evidence type="ECO:0000256" key="1">
    <source>
        <dbReference type="ARBA" id="ARBA00004138"/>
    </source>
</evidence>
<evidence type="ECO:0000313" key="11">
    <source>
        <dbReference type="Proteomes" id="UP000186698"/>
    </source>
</evidence>
<gene>
    <name evidence="12 13 14" type="primary">dzank1.L</name>
</gene>
<dbReference type="KEGG" id="xla:108716625"/>
<keyword evidence="6" id="KW-0040">ANK repeat</keyword>